<dbReference type="EMBL" id="CADCTR010000103">
    <property type="protein sequence ID" value="CAA9218228.1"/>
    <property type="molecule type" value="Genomic_DNA"/>
</dbReference>
<gene>
    <name evidence="1" type="ORF">AVDCRST_MAG93-325</name>
</gene>
<dbReference type="AlphaFoldDB" id="A0A6J4HAM0"/>
<accession>A0A6J4HAM0</accession>
<proteinExistence type="predicted"/>
<sequence>MGVSSPNPSAKNAADARRSYAATMAWLIYTVKGTSCPLADKA</sequence>
<protein>
    <submittedName>
        <fullName evidence="1">Uncharacterized protein</fullName>
    </submittedName>
</protein>
<evidence type="ECO:0000313" key="1">
    <source>
        <dbReference type="EMBL" id="CAA9218228.1"/>
    </source>
</evidence>
<name>A0A6J4HAM0_9CHLR</name>
<reference evidence="1" key="1">
    <citation type="submission" date="2020-02" db="EMBL/GenBank/DDBJ databases">
        <authorList>
            <person name="Meier V. D."/>
        </authorList>
    </citation>
    <scope>NUCLEOTIDE SEQUENCE</scope>
    <source>
        <strain evidence="1">AVDCRST_MAG93</strain>
    </source>
</reference>
<organism evidence="1">
    <name type="scientific">uncultured Chloroflexia bacterium</name>
    <dbReference type="NCBI Taxonomy" id="1672391"/>
    <lineage>
        <taxon>Bacteria</taxon>
        <taxon>Bacillati</taxon>
        <taxon>Chloroflexota</taxon>
        <taxon>Chloroflexia</taxon>
        <taxon>environmental samples</taxon>
    </lineage>
</organism>